<dbReference type="Proteomes" id="UP000018144">
    <property type="component" value="Unassembled WGS sequence"/>
</dbReference>
<dbReference type="Gene3D" id="3.30.560.10">
    <property type="entry name" value="Glucose Oxidase, domain 3"/>
    <property type="match status" value="1"/>
</dbReference>
<feature type="binding site" evidence="3">
    <location>
        <position position="269"/>
    </location>
    <ligand>
        <name>FAD</name>
        <dbReference type="ChEBI" id="CHEBI:57692"/>
    </ligand>
</feature>
<dbReference type="PANTHER" id="PTHR11552">
    <property type="entry name" value="GLUCOSE-METHANOL-CHOLINE GMC OXIDOREDUCTASE"/>
    <property type="match status" value="1"/>
</dbReference>
<organism evidence="7 8">
    <name type="scientific">Pyronema omphalodes (strain CBS 100304)</name>
    <name type="common">Pyronema confluens</name>
    <dbReference type="NCBI Taxonomy" id="1076935"/>
    <lineage>
        <taxon>Eukaryota</taxon>
        <taxon>Fungi</taxon>
        <taxon>Dikarya</taxon>
        <taxon>Ascomycota</taxon>
        <taxon>Pezizomycotina</taxon>
        <taxon>Pezizomycetes</taxon>
        <taxon>Pezizales</taxon>
        <taxon>Pyronemataceae</taxon>
        <taxon>Pyronema</taxon>
    </lineage>
</organism>
<evidence type="ECO:0000256" key="4">
    <source>
        <dbReference type="RuleBase" id="RU003968"/>
    </source>
</evidence>
<feature type="domain" description="Glucose-methanol-choline oxidoreductase N-terminal" evidence="6">
    <location>
        <begin position="119"/>
        <end position="142"/>
    </location>
</feature>
<dbReference type="InterPro" id="IPR012132">
    <property type="entry name" value="GMC_OxRdtase"/>
</dbReference>
<dbReference type="SUPFAM" id="SSF51905">
    <property type="entry name" value="FAD/NAD(P)-binding domain"/>
    <property type="match status" value="1"/>
</dbReference>
<dbReference type="SUPFAM" id="SSF54373">
    <property type="entry name" value="FAD-linked reductases, C-terminal domain"/>
    <property type="match status" value="1"/>
</dbReference>
<evidence type="ECO:0000256" key="5">
    <source>
        <dbReference type="SAM" id="SignalP"/>
    </source>
</evidence>
<dbReference type="STRING" id="1076935.U4LMN1"/>
<dbReference type="Pfam" id="PF00732">
    <property type="entry name" value="GMC_oxred_N"/>
    <property type="match status" value="1"/>
</dbReference>
<dbReference type="EMBL" id="HF936048">
    <property type="protein sequence ID" value="CCX33384.1"/>
    <property type="molecule type" value="Genomic_DNA"/>
</dbReference>
<feature type="chain" id="PRO_5004651504" evidence="5">
    <location>
        <begin position="27"/>
        <end position="605"/>
    </location>
</feature>
<comment type="cofactor">
    <cofactor evidence="3">
        <name>FAD</name>
        <dbReference type="ChEBI" id="CHEBI:57692"/>
    </cofactor>
</comment>
<dbReference type="Gene3D" id="3.50.50.60">
    <property type="entry name" value="FAD/NAD(P)-binding domain"/>
    <property type="match status" value="1"/>
</dbReference>
<dbReference type="Pfam" id="PF05199">
    <property type="entry name" value="GMC_oxred_C"/>
    <property type="match status" value="1"/>
</dbReference>
<evidence type="ECO:0000259" key="6">
    <source>
        <dbReference type="PROSITE" id="PS00623"/>
    </source>
</evidence>
<keyword evidence="3 4" id="KW-0274">FAD</keyword>
<dbReference type="PANTHER" id="PTHR11552:SF115">
    <property type="entry name" value="DEHYDROGENASE XPTC-RELATED"/>
    <property type="match status" value="1"/>
</dbReference>
<dbReference type="GO" id="GO:0044550">
    <property type="term" value="P:secondary metabolite biosynthetic process"/>
    <property type="evidence" value="ECO:0007669"/>
    <property type="project" value="TreeGrafter"/>
</dbReference>
<keyword evidence="8" id="KW-1185">Reference proteome</keyword>
<dbReference type="InterPro" id="IPR007867">
    <property type="entry name" value="GMC_OxRtase_C"/>
</dbReference>
<dbReference type="GO" id="GO:0050660">
    <property type="term" value="F:flavin adenine dinucleotide binding"/>
    <property type="evidence" value="ECO:0007669"/>
    <property type="project" value="InterPro"/>
</dbReference>
<reference evidence="7 8" key="1">
    <citation type="journal article" date="2013" name="PLoS Genet.">
        <title>The genome and development-dependent transcriptomes of Pyronema confluens: a window into fungal evolution.</title>
        <authorList>
            <person name="Traeger S."/>
            <person name="Altegoer F."/>
            <person name="Freitag M."/>
            <person name="Gabaldon T."/>
            <person name="Kempken F."/>
            <person name="Kumar A."/>
            <person name="Marcet-Houben M."/>
            <person name="Poggeler S."/>
            <person name="Stajich J.E."/>
            <person name="Nowrousian M."/>
        </authorList>
    </citation>
    <scope>NUCLEOTIDE SEQUENCE [LARGE SCALE GENOMIC DNA]</scope>
    <source>
        <strain evidence="8">CBS 100304</strain>
        <tissue evidence="7">Vegetative mycelium</tissue>
    </source>
</reference>
<protein>
    <submittedName>
        <fullName evidence="7">Similar to Glucose dehydrogenase [acceptor] acc. no. P18172</fullName>
    </submittedName>
</protein>
<keyword evidence="5" id="KW-0732">Signal</keyword>
<comment type="similarity">
    <text evidence="1 4">Belongs to the GMC oxidoreductase family.</text>
</comment>
<evidence type="ECO:0000313" key="8">
    <source>
        <dbReference type="Proteomes" id="UP000018144"/>
    </source>
</evidence>
<dbReference type="GO" id="GO:0016614">
    <property type="term" value="F:oxidoreductase activity, acting on CH-OH group of donors"/>
    <property type="evidence" value="ECO:0007669"/>
    <property type="project" value="InterPro"/>
</dbReference>
<feature type="signal peptide" evidence="5">
    <location>
        <begin position="1"/>
        <end position="26"/>
    </location>
</feature>
<feature type="binding site" evidence="3">
    <location>
        <begin position="51"/>
        <end position="52"/>
    </location>
    <ligand>
        <name>FAD</name>
        <dbReference type="ChEBI" id="CHEBI:57692"/>
    </ligand>
</feature>
<dbReference type="InterPro" id="IPR036188">
    <property type="entry name" value="FAD/NAD-bd_sf"/>
</dbReference>
<evidence type="ECO:0000256" key="3">
    <source>
        <dbReference type="PIRSR" id="PIRSR000137-2"/>
    </source>
</evidence>
<feature type="active site" description="Proton acceptor" evidence="2">
    <location>
        <position position="585"/>
    </location>
</feature>
<name>U4LMN1_PYROM</name>
<dbReference type="eggNOG" id="KOG1238">
    <property type="taxonomic scope" value="Eukaryota"/>
</dbReference>
<evidence type="ECO:0000313" key="7">
    <source>
        <dbReference type="EMBL" id="CCX33384.1"/>
    </source>
</evidence>
<dbReference type="OrthoDB" id="269227at2759"/>
<accession>U4LMN1</accession>
<gene>
    <name evidence="7" type="ORF">PCON_01065</name>
</gene>
<evidence type="ECO:0000256" key="1">
    <source>
        <dbReference type="ARBA" id="ARBA00010790"/>
    </source>
</evidence>
<proteinExistence type="inferred from homology"/>
<dbReference type="InterPro" id="IPR000172">
    <property type="entry name" value="GMC_OxRdtase_N"/>
</dbReference>
<dbReference type="PIRSF" id="PIRSF000137">
    <property type="entry name" value="Alcohol_oxidase"/>
    <property type="match status" value="1"/>
</dbReference>
<dbReference type="AlphaFoldDB" id="U4LMN1"/>
<dbReference type="OMA" id="DNWARIA"/>
<dbReference type="PROSITE" id="PS00623">
    <property type="entry name" value="GMC_OXRED_1"/>
    <property type="match status" value="1"/>
</dbReference>
<keyword evidence="4" id="KW-0285">Flavoprotein</keyword>
<feature type="binding site" evidence="3">
    <location>
        <position position="121"/>
    </location>
    <ligand>
        <name>FAD</name>
        <dbReference type="ChEBI" id="CHEBI:57692"/>
    </ligand>
</feature>
<evidence type="ECO:0000256" key="2">
    <source>
        <dbReference type="PIRSR" id="PIRSR000137-1"/>
    </source>
</evidence>
<sequence length="605" mass="66020">MKMLSSKITLIALCTAHLAFAALALASEATVIKRADQLRSRYDYIIVGGGTSGLVVANRLTEDSSTTVLVLEAGEFDDGSDEFIVPGYMGKTLGSSFDWQVPSVPGEVLTSSDIKIPLGKVVGGSSALNFMIFDRGAPADYNAWESLGNIGWNWSNLLSYFKKSETFTPPLTSQVTDFDMTYDSSSHGASGPIHASFPPLIYPQTKNFVQGMNSLGIPTSHDQATSAIGVYYHASSIDPLTITRSFAKTAYHDPASKRSNYHLLPSSHVTKILLTRSSTPRAYSVSYRHLNRDIVVLARKEVILAAGAVHTPQILQLTGIGPSTLLRNLKIPLTVDLPGVGENFQDHPSVQIPYTFKNVFTPDSWSFNDILIATSGNALSFLPTSWYSPNTSSIIAAGRGQEGTWLSPLTAPEVTAGFMKQRELLLSLWDSEDAATMEVATFSMTQFQGPSLVISLQHPLSRGRIMVTSKDPYASPAVDFRAFTNPLDMELMIDGFLFMRKFLQTSSMMELQPEEALEIRGLETREEIRQWLRSNARPSFSHVCCTASMGQREEGGVVDSELKVWGTKGLRIVDASVMPLVPSAHLQATVYAVAERAADLIKGIL</sequence>
<feature type="active site" description="Proton donor" evidence="2">
    <location>
        <position position="542"/>
    </location>
</feature>